<protein>
    <submittedName>
        <fullName evidence="1">Uncharacterized protein</fullName>
    </submittedName>
</protein>
<name>A0A3N5BPT0_9BACI</name>
<evidence type="ECO:0000313" key="2">
    <source>
        <dbReference type="Proteomes" id="UP000276443"/>
    </source>
</evidence>
<evidence type="ECO:0000313" key="1">
    <source>
        <dbReference type="EMBL" id="RPF57070.1"/>
    </source>
</evidence>
<dbReference type="Proteomes" id="UP000276443">
    <property type="component" value="Unassembled WGS sequence"/>
</dbReference>
<dbReference type="OrthoDB" id="2626526at2"/>
<sequence length="140" mass="16362">MRKRWIILIILVILIGATFIFVNQANQTTYGNEISTLVNEDDIQEIEIEDIRNNKQFRTNDQQVIHDIITKPSDMQLQKVNNPPKFDYTIGIKTSNSETYFIMLGENRLQIAGGYHHEVDQVNELYDIIQSSSYDWEPLE</sequence>
<organism evidence="1 2">
    <name type="scientific">Aquisalibacillus elongatus</name>
    <dbReference type="NCBI Taxonomy" id="485577"/>
    <lineage>
        <taxon>Bacteria</taxon>
        <taxon>Bacillati</taxon>
        <taxon>Bacillota</taxon>
        <taxon>Bacilli</taxon>
        <taxon>Bacillales</taxon>
        <taxon>Bacillaceae</taxon>
        <taxon>Aquisalibacillus</taxon>
    </lineage>
</organism>
<proteinExistence type="predicted"/>
<gene>
    <name evidence="1" type="ORF">EDC24_0021</name>
</gene>
<dbReference type="EMBL" id="RKRF01000001">
    <property type="protein sequence ID" value="RPF57070.1"/>
    <property type="molecule type" value="Genomic_DNA"/>
</dbReference>
<reference evidence="1 2" key="1">
    <citation type="submission" date="2018-11" db="EMBL/GenBank/DDBJ databases">
        <title>Genomic Encyclopedia of Type Strains, Phase IV (KMG-IV): sequencing the most valuable type-strain genomes for metagenomic binning, comparative biology and taxonomic classification.</title>
        <authorList>
            <person name="Goeker M."/>
        </authorList>
    </citation>
    <scope>NUCLEOTIDE SEQUENCE [LARGE SCALE GENOMIC DNA]</scope>
    <source>
        <strain evidence="1 2">DSM 18090</strain>
    </source>
</reference>
<accession>A0A3N5BPT0</accession>
<keyword evidence="2" id="KW-1185">Reference proteome</keyword>
<comment type="caution">
    <text evidence="1">The sequence shown here is derived from an EMBL/GenBank/DDBJ whole genome shotgun (WGS) entry which is preliminary data.</text>
</comment>
<dbReference type="AlphaFoldDB" id="A0A3N5BPT0"/>
<dbReference type="RefSeq" id="WP_124218861.1">
    <property type="nucleotide sequence ID" value="NZ_RKRF01000001.1"/>
</dbReference>